<reference evidence="3" key="1">
    <citation type="submission" date="2016-10" db="EMBL/GenBank/DDBJ databases">
        <authorList>
            <person name="Varghese N."/>
            <person name="Submissions S."/>
        </authorList>
    </citation>
    <scope>NUCLEOTIDE SEQUENCE [LARGE SCALE GENOMIC DNA]</scope>
    <source>
        <strain evidence="3">CGMCC 1.11022</strain>
    </source>
</reference>
<feature type="compositionally biased region" description="Basic and acidic residues" evidence="1">
    <location>
        <begin position="89"/>
        <end position="102"/>
    </location>
</feature>
<proteinExistence type="predicted"/>
<feature type="region of interest" description="Disordered" evidence="1">
    <location>
        <begin position="82"/>
        <end position="141"/>
    </location>
</feature>
<name>A0A1G9DKM2_9HYPH</name>
<sequence length="141" mass="14998">MEQEITTDIVKVEEGRATGSNRDVPLSDYEAEALRHLAVALGGISTTIRSAAYKHALNSSHAMKPLKETEDALTDYDALARAAGRKQPKAAEEDDRKGDALAREAAAQVSRIVQTRSFPLEQTAKGTGGVNGLRSAGGHGR</sequence>
<feature type="compositionally biased region" description="Gly residues" evidence="1">
    <location>
        <begin position="126"/>
        <end position="141"/>
    </location>
</feature>
<evidence type="ECO:0000313" key="3">
    <source>
        <dbReference type="Proteomes" id="UP000198894"/>
    </source>
</evidence>
<dbReference type="RefSeq" id="WP_091597902.1">
    <property type="nucleotide sequence ID" value="NZ_CP183375.1"/>
</dbReference>
<protein>
    <submittedName>
        <fullName evidence="2">Uncharacterized protein</fullName>
    </submittedName>
</protein>
<organism evidence="2 3">
    <name type="scientific">Mesorhizobium muleiense</name>
    <dbReference type="NCBI Taxonomy" id="1004279"/>
    <lineage>
        <taxon>Bacteria</taxon>
        <taxon>Pseudomonadati</taxon>
        <taxon>Pseudomonadota</taxon>
        <taxon>Alphaproteobacteria</taxon>
        <taxon>Hyphomicrobiales</taxon>
        <taxon>Phyllobacteriaceae</taxon>
        <taxon>Mesorhizobium</taxon>
    </lineage>
</organism>
<feature type="region of interest" description="Disordered" evidence="1">
    <location>
        <begin position="1"/>
        <end position="23"/>
    </location>
</feature>
<evidence type="ECO:0000313" key="2">
    <source>
        <dbReference type="EMBL" id="SDK64394.1"/>
    </source>
</evidence>
<gene>
    <name evidence="2" type="ORF">SAMN05428953_11845</name>
</gene>
<keyword evidence="3" id="KW-1185">Reference proteome</keyword>
<dbReference type="EMBL" id="FNEE01000018">
    <property type="protein sequence ID" value="SDK64394.1"/>
    <property type="molecule type" value="Genomic_DNA"/>
</dbReference>
<evidence type="ECO:0000256" key="1">
    <source>
        <dbReference type="SAM" id="MobiDB-lite"/>
    </source>
</evidence>
<dbReference type="AlphaFoldDB" id="A0A1G9DKM2"/>
<dbReference type="Proteomes" id="UP000198894">
    <property type="component" value="Unassembled WGS sequence"/>
</dbReference>
<accession>A0A1G9DKM2</accession>